<proteinExistence type="predicted"/>
<dbReference type="AlphaFoldDB" id="A0A4P9WAL4"/>
<reference evidence="2" key="1">
    <citation type="journal article" date="2018" name="Nat. Microbiol.">
        <title>Leveraging single-cell genomics to expand the fungal tree of life.</title>
        <authorList>
            <person name="Ahrendt S.R."/>
            <person name="Quandt C.A."/>
            <person name="Ciobanu D."/>
            <person name="Clum A."/>
            <person name="Salamov A."/>
            <person name="Andreopoulos B."/>
            <person name="Cheng J.F."/>
            <person name="Woyke T."/>
            <person name="Pelin A."/>
            <person name="Henrissat B."/>
            <person name="Reynolds N.K."/>
            <person name="Benny G.L."/>
            <person name="Smith M.E."/>
            <person name="James T.Y."/>
            <person name="Grigoriev I.V."/>
        </authorList>
    </citation>
    <scope>NUCLEOTIDE SEQUENCE [LARGE SCALE GENOMIC DNA]</scope>
</reference>
<keyword evidence="2" id="KW-1185">Reference proteome</keyword>
<protein>
    <submittedName>
        <fullName evidence="1">Uncharacterized protein</fullName>
    </submittedName>
</protein>
<gene>
    <name evidence="1" type="ORF">BDK51DRAFT_40646</name>
</gene>
<dbReference type="OrthoDB" id="2145640at2759"/>
<sequence length="208" mass="23583">MAGKAFNFNITSSHIPVHLEFSEGQRYRLTAGIPSVKGVSSLGYDIKNVFILQSTLHDSFDSFEFSVWPDNDKVRRSMTLLPIGKLTVYAFQRLACRVQHGQELRKPPINLLLEKPAFFRDLFPDKEVLLAHFEQAVLNNMRATGSTSESNTDNDECGIVATFDSDDESICSDVEEDLELHEYATEIGYKILRQEAIRSSLLTLFEQE</sequence>
<evidence type="ECO:0000313" key="2">
    <source>
        <dbReference type="Proteomes" id="UP000269721"/>
    </source>
</evidence>
<dbReference type="Proteomes" id="UP000269721">
    <property type="component" value="Unassembled WGS sequence"/>
</dbReference>
<dbReference type="EMBL" id="KZ995977">
    <property type="protein sequence ID" value="RKO89639.1"/>
    <property type="molecule type" value="Genomic_DNA"/>
</dbReference>
<accession>A0A4P9WAL4</accession>
<evidence type="ECO:0000313" key="1">
    <source>
        <dbReference type="EMBL" id="RKO89639.1"/>
    </source>
</evidence>
<organism evidence="1 2">
    <name type="scientific">Blyttiomyces helicus</name>
    <dbReference type="NCBI Taxonomy" id="388810"/>
    <lineage>
        <taxon>Eukaryota</taxon>
        <taxon>Fungi</taxon>
        <taxon>Fungi incertae sedis</taxon>
        <taxon>Chytridiomycota</taxon>
        <taxon>Chytridiomycota incertae sedis</taxon>
        <taxon>Chytridiomycetes</taxon>
        <taxon>Chytridiomycetes incertae sedis</taxon>
        <taxon>Blyttiomyces</taxon>
    </lineage>
</organism>
<name>A0A4P9WAL4_9FUNG</name>